<proteinExistence type="predicted"/>
<reference evidence="2" key="1">
    <citation type="journal article" date="2011" name="PLoS Genet.">
        <title>Genomic analysis of the necrotrophic fungal pathogens Sclerotinia sclerotiorum and Botrytis cinerea.</title>
        <authorList>
            <person name="Amselem J."/>
            <person name="Cuomo C.A."/>
            <person name="van Kan J.A."/>
            <person name="Viaud M."/>
            <person name="Benito E.P."/>
            <person name="Couloux A."/>
            <person name="Coutinho P.M."/>
            <person name="de Vries R.P."/>
            <person name="Dyer P.S."/>
            <person name="Fillinger S."/>
            <person name="Fournier E."/>
            <person name="Gout L."/>
            <person name="Hahn M."/>
            <person name="Kohn L."/>
            <person name="Lapalu N."/>
            <person name="Plummer K.M."/>
            <person name="Pradier J.M."/>
            <person name="Quevillon E."/>
            <person name="Sharon A."/>
            <person name="Simon A."/>
            <person name="ten Have A."/>
            <person name="Tudzynski B."/>
            <person name="Tudzynski P."/>
            <person name="Wincker P."/>
            <person name="Andrew M."/>
            <person name="Anthouard V."/>
            <person name="Beever R.E."/>
            <person name="Beffa R."/>
            <person name="Benoit I."/>
            <person name="Bouzid O."/>
            <person name="Brault B."/>
            <person name="Chen Z."/>
            <person name="Choquer M."/>
            <person name="Collemare J."/>
            <person name="Cotton P."/>
            <person name="Danchin E.G."/>
            <person name="Da Silva C."/>
            <person name="Gautier A."/>
            <person name="Giraud C."/>
            <person name="Giraud T."/>
            <person name="Gonzalez C."/>
            <person name="Grossetete S."/>
            <person name="Guldener U."/>
            <person name="Henrissat B."/>
            <person name="Howlett B.J."/>
            <person name="Kodira C."/>
            <person name="Kretschmer M."/>
            <person name="Lappartient A."/>
            <person name="Leroch M."/>
            <person name="Levis C."/>
            <person name="Mauceli E."/>
            <person name="Neuveglise C."/>
            <person name="Oeser B."/>
            <person name="Pearson M."/>
            <person name="Poulain J."/>
            <person name="Poussereau N."/>
            <person name="Quesneville H."/>
            <person name="Rascle C."/>
            <person name="Schumacher J."/>
            <person name="Segurens B."/>
            <person name="Sexton A."/>
            <person name="Silva E."/>
            <person name="Sirven C."/>
            <person name="Soanes D.M."/>
            <person name="Talbot N.J."/>
            <person name="Templeton M."/>
            <person name="Yandava C."/>
            <person name="Yarden O."/>
            <person name="Zeng Q."/>
            <person name="Rollins J.A."/>
            <person name="Lebrun M.H."/>
            <person name="Dickman M."/>
        </authorList>
    </citation>
    <scope>NUCLEOTIDE SEQUENCE [LARGE SCALE GENOMIC DNA]</scope>
    <source>
        <strain evidence="2">ATCC 18683 / 1980 / Ss-1</strain>
    </source>
</reference>
<dbReference type="Proteomes" id="UP000001312">
    <property type="component" value="Unassembled WGS sequence"/>
</dbReference>
<organism evidence="1 2">
    <name type="scientific">Sclerotinia sclerotiorum (strain ATCC 18683 / 1980 / Ss-1)</name>
    <name type="common">White mold</name>
    <name type="synonym">Whetzelinia sclerotiorum</name>
    <dbReference type="NCBI Taxonomy" id="665079"/>
    <lineage>
        <taxon>Eukaryota</taxon>
        <taxon>Fungi</taxon>
        <taxon>Dikarya</taxon>
        <taxon>Ascomycota</taxon>
        <taxon>Pezizomycotina</taxon>
        <taxon>Leotiomycetes</taxon>
        <taxon>Helotiales</taxon>
        <taxon>Sclerotiniaceae</taxon>
        <taxon>Sclerotinia</taxon>
    </lineage>
</organism>
<accession>A7EVS4</accession>
<sequence length="59" mass="6307">MRLMGSLPPTPRRDDFLGMLGVSEGVSEGVSDGNGNGNGITVDPPNYLPFWSALFIAWP</sequence>
<dbReference type="EMBL" id="CH476633">
    <property type="protein sequence ID" value="EDN93566.1"/>
    <property type="molecule type" value="Genomic_DNA"/>
</dbReference>
<name>A7EVS4_SCLS1</name>
<dbReference type="KEGG" id="ssl:SS1G_09433"/>
<evidence type="ECO:0000313" key="2">
    <source>
        <dbReference type="Proteomes" id="UP000001312"/>
    </source>
</evidence>
<protein>
    <submittedName>
        <fullName evidence="1">Uncharacterized protein</fullName>
    </submittedName>
</protein>
<dbReference type="HOGENOM" id="CLU_2962280_0_0_1"/>
<gene>
    <name evidence="1" type="ORF">SS1G_09433</name>
</gene>
<keyword evidence="2" id="KW-1185">Reference proteome</keyword>
<dbReference type="RefSeq" id="XP_001589711.1">
    <property type="nucleotide sequence ID" value="XM_001589661.1"/>
</dbReference>
<dbReference type="AlphaFoldDB" id="A7EVS4"/>
<evidence type="ECO:0000313" key="1">
    <source>
        <dbReference type="EMBL" id="EDN93566.1"/>
    </source>
</evidence>
<dbReference type="GeneID" id="5485848"/>
<dbReference type="InParanoid" id="A7EVS4"/>